<evidence type="ECO:0000313" key="1">
    <source>
        <dbReference type="EMBL" id="RED54798.1"/>
    </source>
</evidence>
<evidence type="ECO:0000313" key="2">
    <source>
        <dbReference type="Proteomes" id="UP000256869"/>
    </source>
</evidence>
<name>A0A3D9HZ42_9BACL</name>
<comment type="caution">
    <text evidence="1">The sequence shown here is derived from an EMBL/GenBank/DDBJ whole genome shotgun (WGS) entry which is preliminary data.</text>
</comment>
<dbReference type="AlphaFoldDB" id="A0A3D9HZ42"/>
<organism evidence="1 2">
    <name type="scientific">Cohnella lupini</name>
    <dbReference type="NCBI Taxonomy" id="1294267"/>
    <lineage>
        <taxon>Bacteria</taxon>
        <taxon>Bacillati</taxon>
        <taxon>Bacillota</taxon>
        <taxon>Bacilli</taxon>
        <taxon>Bacillales</taxon>
        <taxon>Paenibacillaceae</taxon>
        <taxon>Cohnella</taxon>
    </lineage>
</organism>
<gene>
    <name evidence="1" type="ORF">DFP95_12154</name>
</gene>
<dbReference type="Proteomes" id="UP000256869">
    <property type="component" value="Unassembled WGS sequence"/>
</dbReference>
<dbReference type="EMBL" id="QRDY01000021">
    <property type="protein sequence ID" value="RED54798.1"/>
    <property type="molecule type" value="Genomic_DNA"/>
</dbReference>
<dbReference type="OrthoDB" id="2991139at2"/>
<protein>
    <submittedName>
        <fullName evidence="1">Uncharacterized protein</fullName>
    </submittedName>
</protein>
<proteinExistence type="predicted"/>
<reference evidence="1 2" key="1">
    <citation type="submission" date="2018-07" db="EMBL/GenBank/DDBJ databases">
        <title>Genomic Encyclopedia of Type Strains, Phase III (KMG-III): the genomes of soil and plant-associated and newly described type strains.</title>
        <authorList>
            <person name="Whitman W."/>
        </authorList>
    </citation>
    <scope>NUCLEOTIDE SEQUENCE [LARGE SCALE GENOMIC DNA]</scope>
    <source>
        <strain evidence="1 2">CECT 8236</strain>
    </source>
</reference>
<dbReference type="RefSeq" id="WP_115995158.1">
    <property type="nucleotide sequence ID" value="NZ_QRDY01000021.1"/>
</dbReference>
<keyword evidence="2" id="KW-1185">Reference proteome</keyword>
<accession>A0A3D9HZ42</accession>
<sequence length="93" mass="10904">MDLLLNRYSQIEYVLSADFEVGVGLINKAMEKADEKRKWEMWLAQYPQMTKESYISFEDFHNRSSRKTSTEPQKSKTEILDDVSTIMQMMKGG</sequence>